<protein>
    <submittedName>
        <fullName evidence="2">Uncharacterized protein</fullName>
    </submittedName>
</protein>
<keyword evidence="3" id="KW-1185">Reference proteome</keyword>
<dbReference type="AlphaFoldDB" id="A0A6S7LK22"/>
<comment type="caution">
    <text evidence="2">The sequence shown here is derived from an EMBL/GenBank/DDBJ whole genome shotgun (WGS) entry which is preliminary data.</text>
</comment>
<gene>
    <name evidence="2" type="ORF">PACLA_8A075706</name>
</gene>
<evidence type="ECO:0000256" key="1">
    <source>
        <dbReference type="SAM" id="MobiDB-lite"/>
    </source>
</evidence>
<dbReference type="Proteomes" id="UP001152795">
    <property type="component" value="Unassembled WGS sequence"/>
</dbReference>
<feature type="region of interest" description="Disordered" evidence="1">
    <location>
        <begin position="51"/>
        <end position="111"/>
    </location>
</feature>
<evidence type="ECO:0000313" key="3">
    <source>
        <dbReference type="Proteomes" id="UP001152795"/>
    </source>
</evidence>
<feature type="compositionally biased region" description="Basic and acidic residues" evidence="1">
    <location>
        <begin position="81"/>
        <end position="96"/>
    </location>
</feature>
<dbReference type="EMBL" id="CACRXK020019231">
    <property type="protein sequence ID" value="CAB4033419.1"/>
    <property type="molecule type" value="Genomic_DNA"/>
</dbReference>
<sequence length="111" mass="12742">MDKDKVKNVRRAAKDDTQYDKAEEWMQACNSEYMKFSMMYNDYLNANVTENENDDVVNQANEAENNANVDGENDENNSVNDHQESLDMHEPAEDKLSSVTKNVKLSSPFLL</sequence>
<accession>A0A6S7LK22</accession>
<reference evidence="2" key="1">
    <citation type="submission" date="2020-04" db="EMBL/GenBank/DDBJ databases">
        <authorList>
            <person name="Alioto T."/>
            <person name="Alioto T."/>
            <person name="Gomez Garrido J."/>
        </authorList>
    </citation>
    <scope>NUCLEOTIDE SEQUENCE</scope>
    <source>
        <strain evidence="2">A484AB</strain>
    </source>
</reference>
<evidence type="ECO:0000313" key="2">
    <source>
        <dbReference type="EMBL" id="CAB4033419.1"/>
    </source>
</evidence>
<name>A0A6S7LK22_PARCT</name>
<feature type="compositionally biased region" description="Low complexity" evidence="1">
    <location>
        <begin position="51"/>
        <end position="70"/>
    </location>
</feature>
<proteinExistence type="predicted"/>
<organism evidence="2 3">
    <name type="scientific">Paramuricea clavata</name>
    <name type="common">Red gorgonian</name>
    <name type="synonym">Violescent sea-whip</name>
    <dbReference type="NCBI Taxonomy" id="317549"/>
    <lineage>
        <taxon>Eukaryota</taxon>
        <taxon>Metazoa</taxon>
        <taxon>Cnidaria</taxon>
        <taxon>Anthozoa</taxon>
        <taxon>Octocorallia</taxon>
        <taxon>Malacalcyonacea</taxon>
        <taxon>Plexauridae</taxon>
        <taxon>Paramuricea</taxon>
    </lineage>
</organism>